<organism evidence="1 2">
    <name type="scientific">Galendromus occidentalis</name>
    <name type="common">western predatory mite</name>
    <dbReference type="NCBI Taxonomy" id="34638"/>
    <lineage>
        <taxon>Eukaryota</taxon>
        <taxon>Metazoa</taxon>
        <taxon>Ecdysozoa</taxon>
        <taxon>Arthropoda</taxon>
        <taxon>Chelicerata</taxon>
        <taxon>Arachnida</taxon>
        <taxon>Acari</taxon>
        <taxon>Parasitiformes</taxon>
        <taxon>Mesostigmata</taxon>
        <taxon>Gamasina</taxon>
        <taxon>Phytoseioidea</taxon>
        <taxon>Phytoseiidae</taxon>
        <taxon>Typhlodrominae</taxon>
        <taxon>Galendromus</taxon>
    </lineage>
</organism>
<sequence>MRNCLWSFSIYHFDRWDQMERQPVEIVDKESRAQLISDAASSLKTLLCVTLVVAARGAPAPEGHPDFDGLVAAVPVSESKPEDKVDRQVDANYGKKKGVDAKSFFGPGPGFGIGNPIGFGLGYGGLGGLGGFGYGGYGGGYGGGFAGGSHGSYGSFKQTGTFGNYGSFGQGGYGGGYGGHGGFGGYGHGVGLYY</sequence>
<accession>A0AAJ7PA98</accession>
<dbReference type="KEGG" id="goe:108864551"/>
<proteinExistence type="predicted"/>
<keyword evidence="1" id="KW-1185">Reference proteome</keyword>
<reference evidence="2" key="1">
    <citation type="submission" date="2025-08" db="UniProtKB">
        <authorList>
            <consortium name="RefSeq"/>
        </authorList>
    </citation>
    <scope>IDENTIFICATION</scope>
</reference>
<dbReference type="AlphaFoldDB" id="A0AAJ7PA98"/>
<gene>
    <name evidence="2" type="primary">LOC108864551</name>
</gene>
<protein>
    <submittedName>
        <fullName evidence="2">Keratin, type II cytoskeletal 1-like</fullName>
    </submittedName>
</protein>
<name>A0AAJ7PA98_9ACAR</name>
<dbReference type="GeneID" id="108864551"/>
<evidence type="ECO:0000313" key="1">
    <source>
        <dbReference type="Proteomes" id="UP000694867"/>
    </source>
</evidence>
<evidence type="ECO:0000313" key="2">
    <source>
        <dbReference type="RefSeq" id="XP_018495983.1"/>
    </source>
</evidence>
<dbReference type="Proteomes" id="UP000694867">
    <property type="component" value="Unplaced"/>
</dbReference>
<dbReference type="RefSeq" id="XP_018495983.1">
    <property type="nucleotide sequence ID" value="XM_018640467.1"/>
</dbReference>